<gene>
    <name evidence="1" type="ORF">CR513_38134</name>
</gene>
<dbReference type="OrthoDB" id="1932348at2759"/>
<accession>A0A371FSB1</accession>
<proteinExistence type="predicted"/>
<dbReference type="PANTHER" id="PTHR34676:SF27">
    <property type="entry name" value="ASPARTYL-TRNA SYNTHETASE"/>
    <property type="match status" value="1"/>
</dbReference>
<reference evidence="1" key="1">
    <citation type="submission" date="2018-05" db="EMBL/GenBank/DDBJ databases">
        <title>Draft genome of Mucuna pruriens seed.</title>
        <authorList>
            <person name="Nnadi N.E."/>
            <person name="Vos R."/>
            <person name="Hasami M.H."/>
            <person name="Devisetty U.K."/>
            <person name="Aguiy J.C."/>
        </authorList>
    </citation>
    <scope>NUCLEOTIDE SEQUENCE [LARGE SCALE GENOMIC DNA]</scope>
    <source>
        <strain evidence="1">JCA_2017</strain>
    </source>
</reference>
<dbReference type="PANTHER" id="PTHR34676">
    <property type="entry name" value="DUF4219 DOMAIN-CONTAINING PROTEIN-RELATED"/>
    <property type="match status" value="1"/>
</dbReference>
<keyword evidence="2" id="KW-1185">Reference proteome</keyword>
<comment type="caution">
    <text evidence="1">The sequence shown here is derived from an EMBL/GenBank/DDBJ whole genome shotgun (WGS) entry which is preliminary data.</text>
</comment>
<sequence>MESAWGGTFLAEITSSGQDAISWPRCLRLAKTPLVSASYKTTKDMWDAIHITHEGTKDVQLTKVATLMRHYGMFIMKDDETIYEMFGRFQTILNGLSSLGHEFSKAQINLKIFDNFPKVWEPKSTTIQKARNMKNLTLDKYK</sequence>
<name>A0A371FSB1_MUCPR</name>
<evidence type="ECO:0000313" key="1">
    <source>
        <dbReference type="EMBL" id="RDX81217.1"/>
    </source>
</evidence>
<dbReference type="AlphaFoldDB" id="A0A371FSB1"/>
<organism evidence="1 2">
    <name type="scientific">Mucuna pruriens</name>
    <name type="common">Velvet bean</name>
    <name type="synonym">Dolichos pruriens</name>
    <dbReference type="NCBI Taxonomy" id="157652"/>
    <lineage>
        <taxon>Eukaryota</taxon>
        <taxon>Viridiplantae</taxon>
        <taxon>Streptophyta</taxon>
        <taxon>Embryophyta</taxon>
        <taxon>Tracheophyta</taxon>
        <taxon>Spermatophyta</taxon>
        <taxon>Magnoliopsida</taxon>
        <taxon>eudicotyledons</taxon>
        <taxon>Gunneridae</taxon>
        <taxon>Pentapetalae</taxon>
        <taxon>rosids</taxon>
        <taxon>fabids</taxon>
        <taxon>Fabales</taxon>
        <taxon>Fabaceae</taxon>
        <taxon>Papilionoideae</taxon>
        <taxon>50 kb inversion clade</taxon>
        <taxon>NPAAA clade</taxon>
        <taxon>indigoferoid/millettioid clade</taxon>
        <taxon>Phaseoleae</taxon>
        <taxon>Mucuna</taxon>
    </lineage>
</organism>
<dbReference type="Pfam" id="PF14223">
    <property type="entry name" value="Retrotran_gag_2"/>
    <property type="match status" value="1"/>
</dbReference>
<dbReference type="EMBL" id="QJKJ01007980">
    <property type="protein sequence ID" value="RDX81217.1"/>
    <property type="molecule type" value="Genomic_DNA"/>
</dbReference>
<protein>
    <submittedName>
        <fullName evidence="1">Uncharacterized protein</fullName>
    </submittedName>
</protein>
<dbReference type="Proteomes" id="UP000257109">
    <property type="component" value="Unassembled WGS sequence"/>
</dbReference>
<feature type="non-terminal residue" evidence="1">
    <location>
        <position position="1"/>
    </location>
</feature>
<evidence type="ECO:0000313" key="2">
    <source>
        <dbReference type="Proteomes" id="UP000257109"/>
    </source>
</evidence>